<dbReference type="InterPro" id="IPR039845">
    <property type="entry name" value="FAM192A"/>
</dbReference>
<evidence type="ECO:0000256" key="1">
    <source>
        <dbReference type="ARBA" id="ARBA00004123"/>
    </source>
</evidence>
<evidence type="ECO:0000259" key="4">
    <source>
        <dbReference type="Pfam" id="PF10187"/>
    </source>
</evidence>
<evidence type="ECO:0000313" key="6">
    <source>
        <dbReference type="Proteomes" id="UP000005446"/>
    </source>
</evidence>
<feature type="compositionally biased region" description="Basic and acidic residues" evidence="3">
    <location>
        <begin position="190"/>
        <end position="199"/>
    </location>
</feature>
<sequence>MSSGFVSGGTADAPIARDEAWLSAQREIEANIQKKAIEARRQTDGKSLLKNQFRALDQDEVEFLDSVLESTRAEEARVKKETAEGLALFRQQQDEADRKARTGDEPTAQLRIGSQVAEGAWIAGGRKRKRVKDKDGLKGVKIRRSSTSDNHAQTQEPGVLTKTREVKEPNAAKVDTVSSAATRGDVSDATSEHHGEGTKLSKVTALVSYGSDDDDDD</sequence>
<dbReference type="InterPro" id="IPR019331">
    <property type="entry name" value="FAM192A/Fyv6_N"/>
</dbReference>
<organism evidence="5 6">
    <name type="scientific">Glarea lozoyensis (strain ATCC 74030 / MF5533)</name>
    <dbReference type="NCBI Taxonomy" id="1104152"/>
    <lineage>
        <taxon>Eukaryota</taxon>
        <taxon>Fungi</taxon>
        <taxon>Dikarya</taxon>
        <taxon>Ascomycota</taxon>
        <taxon>Pezizomycotina</taxon>
        <taxon>Leotiomycetes</taxon>
        <taxon>Helotiales</taxon>
        <taxon>Helotiaceae</taxon>
        <taxon>Glarea</taxon>
    </lineage>
</organism>
<accession>H0EJQ4</accession>
<dbReference type="Proteomes" id="UP000005446">
    <property type="component" value="Unassembled WGS sequence"/>
</dbReference>
<evidence type="ECO:0000256" key="2">
    <source>
        <dbReference type="ARBA" id="ARBA00023242"/>
    </source>
</evidence>
<keyword evidence="2" id="KW-0539">Nucleus</keyword>
<evidence type="ECO:0000313" key="5">
    <source>
        <dbReference type="EMBL" id="EHL01241.1"/>
    </source>
</evidence>
<reference evidence="5 6" key="1">
    <citation type="journal article" date="2012" name="Eukaryot. Cell">
        <title>Genome sequence of the fungus Glarea lozoyensis: the first genome sequence of a species from the Helotiaceae family.</title>
        <authorList>
            <person name="Youssar L."/>
            <person name="Gruening B.A."/>
            <person name="Erxleben A."/>
            <person name="Guenther S."/>
            <person name="Huettel W."/>
        </authorList>
    </citation>
    <scope>NUCLEOTIDE SEQUENCE [LARGE SCALE GENOMIC DNA]</scope>
    <source>
        <strain evidence="6">ATCC 74030 / MF5533</strain>
    </source>
</reference>
<dbReference type="EMBL" id="AGUE01000057">
    <property type="protein sequence ID" value="EHL01241.1"/>
    <property type="molecule type" value="Genomic_DNA"/>
</dbReference>
<feature type="compositionally biased region" description="Polar residues" evidence="3">
    <location>
        <begin position="145"/>
        <end position="156"/>
    </location>
</feature>
<protein>
    <recommendedName>
        <fullName evidence="4">FAM192A/Fyv6 N-terminal domain-containing protein</fullName>
    </recommendedName>
</protein>
<feature type="compositionally biased region" description="Basic and acidic residues" evidence="3">
    <location>
        <begin position="92"/>
        <end position="104"/>
    </location>
</feature>
<keyword evidence="6" id="KW-1185">Reference proteome</keyword>
<dbReference type="AlphaFoldDB" id="H0EJQ4"/>
<dbReference type="OrthoDB" id="75807at2759"/>
<name>H0EJQ4_GLAL7</name>
<dbReference type="InParanoid" id="H0EJQ4"/>
<dbReference type="GO" id="GO:0005634">
    <property type="term" value="C:nucleus"/>
    <property type="evidence" value="ECO:0007669"/>
    <property type="project" value="UniProtKB-SubCell"/>
</dbReference>
<dbReference type="PANTHER" id="PTHR13495">
    <property type="entry name" value="NEFA-INTERACTING NUCLEAR PROTEIN NIP30"/>
    <property type="match status" value="1"/>
</dbReference>
<comment type="caution">
    <text evidence="5">The sequence shown here is derived from an EMBL/GenBank/DDBJ whole genome shotgun (WGS) entry which is preliminary data.</text>
</comment>
<dbReference type="Pfam" id="PF10187">
    <property type="entry name" value="FAM192A_Fyv6_N"/>
    <property type="match status" value="1"/>
</dbReference>
<proteinExistence type="predicted"/>
<feature type="region of interest" description="Disordered" evidence="3">
    <location>
        <begin position="88"/>
        <end position="217"/>
    </location>
</feature>
<evidence type="ECO:0000256" key="3">
    <source>
        <dbReference type="SAM" id="MobiDB-lite"/>
    </source>
</evidence>
<gene>
    <name evidence="5" type="ORF">M7I_2784</name>
</gene>
<dbReference type="PANTHER" id="PTHR13495:SF0">
    <property type="entry name" value="PSME3-INTERACTING PROTEIN"/>
    <property type="match status" value="1"/>
</dbReference>
<dbReference type="HOGENOM" id="CLU_067596_0_0_1"/>
<comment type="subcellular location">
    <subcellularLocation>
        <location evidence="1">Nucleus</location>
    </subcellularLocation>
</comment>
<feature type="domain" description="FAM192A/Fyv6 N-terminal" evidence="4">
    <location>
        <begin position="49"/>
        <end position="90"/>
    </location>
</feature>